<evidence type="ECO:0000313" key="4">
    <source>
        <dbReference type="Ensembl" id="ENSCMIP00000014811.1"/>
    </source>
</evidence>
<sequence length="117" mass="13094">MSCRMDGFYDQQVPYMVTSKPQGGKGSERSTSERKRKFIDTDLAQDSEELFQDLSQLQETWLAEGKNMLSPDTTQQKKICRREGGRERERESELGMGGVVVVVVGGTIATPKVAFLT</sequence>
<accession>A0A4W3HFU7</accession>
<proteinExistence type="predicted"/>
<evidence type="ECO:0000259" key="3">
    <source>
        <dbReference type="Pfam" id="PF04621"/>
    </source>
</evidence>
<organism evidence="4 5">
    <name type="scientific">Callorhinchus milii</name>
    <name type="common">Ghost shark</name>
    <dbReference type="NCBI Taxonomy" id="7868"/>
    <lineage>
        <taxon>Eukaryota</taxon>
        <taxon>Metazoa</taxon>
        <taxon>Chordata</taxon>
        <taxon>Craniata</taxon>
        <taxon>Vertebrata</taxon>
        <taxon>Chondrichthyes</taxon>
        <taxon>Holocephali</taxon>
        <taxon>Chimaeriformes</taxon>
        <taxon>Callorhinchidae</taxon>
        <taxon>Callorhinchus</taxon>
    </lineage>
</organism>
<keyword evidence="5" id="KW-1185">Reference proteome</keyword>
<reference evidence="5" key="3">
    <citation type="journal article" date="2014" name="Nature">
        <title>Elephant shark genome provides unique insights into gnathostome evolution.</title>
        <authorList>
            <consortium name="International Elephant Shark Genome Sequencing Consortium"/>
            <person name="Venkatesh B."/>
            <person name="Lee A.P."/>
            <person name="Ravi V."/>
            <person name="Maurya A.K."/>
            <person name="Lian M.M."/>
            <person name="Swann J.B."/>
            <person name="Ohta Y."/>
            <person name="Flajnik M.F."/>
            <person name="Sutoh Y."/>
            <person name="Kasahara M."/>
            <person name="Hoon S."/>
            <person name="Gangu V."/>
            <person name="Roy S.W."/>
            <person name="Irimia M."/>
            <person name="Korzh V."/>
            <person name="Kondrychyn I."/>
            <person name="Lim Z.W."/>
            <person name="Tay B.H."/>
            <person name="Tohari S."/>
            <person name="Kong K.W."/>
            <person name="Ho S."/>
            <person name="Lorente-Galdos B."/>
            <person name="Quilez J."/>
            <person name="Marques-Bonet T."/>
            <person name="Raney B.J."/>
            <person name="Ingham P.W."/>
            <person name="Tay A."/>
            <person name="Hillier L.W."/>
            <person name="Minx P."/>
            <person name="Boehm T."/>
            <person name="Wilson R.K."/>
            <person name="Brenner S."/>
            <person name="Warren W.C."/>
        </authorList>
    </citation>
    <scope>NUCLEOTIDE SEQUENCE [LARGE SCALE GENOMIC DNA]</scope>
</reference>
<dbReference type="InParanoid" id="A0A4W3HFU7"/>
<dbReference type="AlphaFoldDB" id="A0A4W3HFU7"/>
<reference evidence="5" key="2">
    <citation type="journal article" date="2007" name="PLoS Biol.">
        <title>Survey sequencing and comparative analysis of the elephant shark (Callorhinchus milii) genome.</title>
        <authorList>
            <person name="Venkatesh B."/>
            <person name="Kirkness E.F."/>
            <person name="Loh Y.H."/>
            <person name="Halpern A.L."/>
            <person name="Lee A.P."/>
            <person name="Johnson J."/>
            <person name="Dandona N."/>
            <person name="Viswanathan L.D."/>
            <person name="Tay A."/>
            <person name="Venter J.C."/>
            <person name="Strausberg R.L."/>
            <person name="Brenner S."/>
        </authorList>
    </citation>
    <scope>NUCLEOTIDE SEQUENCE [LARGE SCALE GENOMIC DNA]</scope>
</reference>
<evidence type="ECO:0000256" key="1">
    <source>
        <dbReference type="ARBA" id="ARBA00023242"/>
    </source>
</evidence>
<feature type="domain" description="PEA3-type ETS-domain transcription factor N-terminal" evidence="3">
    <location>
        <begin position="5"/>
        <end position="66"/>
    </location>
</feature>
<protein>
    <recommendedName>
        <fullName evidence="3">PEA3-type ETS-domain transcription factor N-terminal domain-containing protein</fullName>
    </recommendedName>
</protein>
<name>A0A4W3HFU7_CALMI</name>
<dbReference type="GO" id="GO:0005634">
    <property type="term" value="C:nucleus"/>
    <property type="evidence" value="ECO:0007669"/>
    <property type="project" value="InterPro"/>
</dbReference>
<feature type="region of interest" description="Disordered" evidence="2">
    <location>
        <begin position="72"/>
        <end position="92"/>
    </location>
</feature>
<dbReference type="STRING" id="7868.ENSCMIP00000014811"/>
<reference evidence="5" key="1">
    <citation type="journal article" date="2006" name="Science">
        <title>Ancient noncoding elements conserved in the human genome.</title>
        <authorList>
            <person name="Venkatesh B."/>
            <person name="Kirkness E.F."/>
            <person name="Loh Y.H."/>
            <person name="Halpern A.L."/>
            <person name="Lee A.P."/>
            <person name="Johnson J."/>
            <person name="Dandona N."/>
            <person name="Viswanathan L.D."/>
            <person name="Tay A."/>
            <person name="Venter J.C."/>
            <person name="Strausberg R.L."/>
            <person name="Brenner S."/>
        </authorList>
    </citation>
    <scope>NUCLEOTIDE SEQUENCE [LARGE SCALE GENOMIC DNA]</scope>
</reference>
<feature type="compositionally biased region" description="Basic and acidic residues" evidence="2">
    <location>
        <begin position="81"/>
        <end position="92"/>
    </location>
</feature>
<dbReference type="GeneTree" id="ENSGT00940000157123"/>
<reference evidence="4" key="4">
    <citation type="submission" date="2025-08" db="UniProtKB">
        <authorList>
            <consortium name="Ensembl"/>
        </authorList>
    </citation>
    <scope>IDENTIFICATION</scope>
</reference>
<evidence type="ECO:0000256" key="2">
    <source>
        <dbReference type="SAM" id="MobiDB-lite"/>
    </source>
</evidence>
<dbReference type="GO" id="GO:0003700">
    <property type="term" value="F:DNA-binding transcription factor activity"/>
    <property type="evidence" value="ECO:0007669"/>
    <property type="project" value="InterPro"/>
</dbReference>
<dbReference type="OMA" id="FHSENCE"/>
<dbReference type="InterPro" id="IPR006715">
    <property type="entry name" value="ETS_PEA3_N"/>
</dbReference>
<dbReference type="Pfam" id="PF04621">
    <property type="entry name" value="ETS_PEA3_N"/>
    <property type="match status" value="1"/>
</dbReference>
<dbReference type="Proteomes" id="UP000314986">
    <property type="component" value="Unassembled WGS sequence"/>
</dbReference>
<feature type="region of interest" description="Disordered" evidence="2">
    <location>
        <begin position="14"/>
        <end position="36"/>
    </location>
</feature>
<keyword evidence="1" id="KW-0539">Nucleus</keyword>
<evidence type="ECO:0000313" key="5">
    <source>
        <dbReference type="Proteomes" id="UP000314986"/>
    </source>
</evidence>
<dbReference type="Ensembl" id="ENSCMIT00000015124.1">
    <property type="protein sequence ID" value="ENSCMIP00000014811.1"/>
    <property type="gene ID" value="ENSCMIG00000007281.1"/>
</dbReference>
<reference evidence="4" key="5">
    <citation type="submission" date="2025-09" db="UniProtKB">
        <authorList>
            <consortium name="Ensembl"/>
        </authorList>
    </citation>
    <scope>IDENTIFICATION</scope>
</reference>